<dbReference type="SUPFAM" id="SSF56300">
    <property type="entry name" value="Metallo-dependent phosphatases"/>
    <property type="match status" value="1"/>
</dbReference>
<feature type="domain" description="Calcineurin-like phosphoesterase" evidence="2">
    <location>
        <begin position="28"/>
        <end position="262"/>
    </location>
</feature>
<evidence type="ECO:0000313" key="5">
    <source>
        <dbReference type="Proteomes" id="UP000078348"/>
    </source>
</evidence>
<organism evidence="3 5">
    <name type="scientific">Blastocystis sp. subtype 1 (strain ATCC 50177 / NandII)</name>
    <dbReference type="NCBI Taxonomy" id="478820"/>
    <lineage>
        <taxon>Eukaryota</taxon>
        <taxon>Sar</taxon>
        <taxon>Stramenopiles</taxon>
        <taxon>Bigyra</taxon>
        <taxon>Opalozoa</taxon>
        <taxon>Opalinata</taxon>
        <taxon>Blastocystidae</taxon>
        <taxon>Blastocystis</taxon>
    </lineage>
</organism>
<evidence type="ECO:0000256" key="1">
    <source>
        <dbReference type="SAM" id="SignalP"/>
    </source>
</evidence>
<dbReference type="STRING" id="478820.A0A196S7S9"/>
<sequence>MFAQIVALLFAIALCEKPRLQFGQDGVFKILQMSDLHCGEDLEKDNNTTRVMRSLIDAENPNFLAYTGDMVSGYAWDKTPGWYKKIWDRWTEVIYEKKIPYAYTLGNHDNEADLTRRQIVEVDMQNPYSYTEMCPESVPGASTYVVPVYSSKDPNTVIMNMWFFDSQQYNCLGVQGFGCVAHEVIDWYYETSRRLEKEQGGKKPGVAFMHIPPQEWMYAWNHFDSVGTKAQLVKCQSMNTGIMAAFRERNEMVAIFTGHDHKNDFSVDYDNVLVGYTRKTGYGSYGPADGKLHGGRILKIQEQPFRIETYIIQEDGTVDKQEPQPDKGVKQDMCDCMHPPHSIYEYAK</sequence>
<comment type="caution">
    <text evidence="3">The sequence shown here is derived from an EMBL/GenBank/DDBJ whole genome shotgun (WGS) entry which is preliminary data.</text>
</comment>
<keyword evidence="1" id="KW-0732">Signal</keyword>
<dbReference type="AlphaFoldDB" id="A0A196S7S9"/>
<dbReference type="GO" id="GO:0005737">
    <property type="term" value="C:cytoplasm"/>
    <property type="evidence" value="ECO:0007669"/>
    <property type="project" value="TreeGrafter"/>
</dbReference>
<name>A0A196S7S9_BLAHN</name>
<protein>
    <submittedName>
        <fullName evidence="3 4">Metallophosphoesterase</fullName>
    </submittedName>
</protein>
<reference evidence="3 5" key="1">
    <citation type="submission" date="2016-05" db="EMBL/GenBank/DDBJ databases">
        <title>Nuclear genome of Blastocystis sp. subtype 1 NandII.</title>
        <authorList>
            <person name="Gentekaki E."/>
            <person name="Curtis B."/>
            <person name="Stairs C."/>
            <person name="Eme L."/>
            <person name="Herman E."/>
            <person name="Klimes V."/>
            <person name="Arias M.C."/>
            <person name="Elias M."/>
            <person name="Hilliou F."/>
            <person name="Klute M."/>
            <person name="Malik S.-B."/>
            <person name="Pightling A."/>
            <person name="Rachubinski R."/>
            <person name="Salas D."/>
            <person name="Schlacht A."/>
            <person name="Suga H."/>
            <person name="Archibald J."/>
            <person name="Ball S.G."/>
            <person name="Clark G."/>
            <person name="Dacks J."/>
            <person name="Van Der Giezen M."/>
            <person name="Tsaousis A."/>
            <person name="Roger A."/>
        </authorList>
    </citation>
    <scope>NUCLEOTIDE SEQUENCE [LARGE SCALE GENOMIC DNA]</scope>
    <source>
        <strain evidence="5">ATCC 50177 / NandII</strain>
        <strain evidence="3">NandII</strain>
    </source>
</reference>
<keyword evidence="5" id="KW-1185">Reference proteome</keyword>
<evidence type="ECO:0000313" key="4">
    <source>
        <dbReference type="EMBL" id="OAO16369.1"/>
    </source>
</evidence>
<dbReference type="PANTHER" id="PTHR32440">
    <property type="entry name" value="PHOSPHATASE DCR2-RELATED-RELATED"/>
    <property type="match status" value="1"/>
</dbReference>
<feature type="signal peptide" evidence="1">
    <location>
        <begin position="1"/>
        <end position="15"/>
    </location>
</feature>
<dbReference type="OrthoDB" id="783096at2759"/>
<dbReference type="InterPro" id="IPR029052">
    <property type="entry name" value="Metallo-depent_PP-like"/>
</dbReference>
<dbReference type="EMBL" id="LXWW01000085">
    <property type="protein sequence ID" value="OAO16369.1"/>
    <property type="molecule type" value="Genomic_DNA"/>
</dbReference>
<gene>
    <name evidence="4" type="ORF">AV274_1900</name>
    <name evidence="3" type="ORF">AV274_5243</name>
</gene>
<dbReference type="CDD" id="cd07383">
    <property type="entry name" value="MPP_Dcr2"/>
    <property type="match status" value="1"/>
</dbReference>
<dbReference type="InterPro" id="IPR004843">
    <property type="entry name" value="Calcineurin-like_PHP"/>
</dbReference>
<dbReference type="Pfam" id="PF00149">
    <property type="entry name" value="Metallophos"/>
    <property type="match status" value="1"/>
</dbReference>
<accession>A0A196S7S9</accession>
<dbReference type="EMBL" id="LXWW01000466">
    <property type="protein sequence ID" value="OAO13095.1"/>
    <property type="molecule type" value="Genomic_DNA"/>
</dbReference>
<dbReference type="GO" id="GO:0016788">
    <property type="term" value="F:hydrolase activity, acting on ester bonds"/>
    <property type="evidence" value="ECO:0007669"/>
    <property type="project" value="TreeGrafter"/>
</dbReference>
<dbReference type="Proteomes" id="UP000078348">
    <property type="component" value="Unassembled WGS sequence"/>
</dbReference>
<dbReference type="PANTHER" id="PTHR32440:SF3">
    <property type="entry name" value="CALCINEURIN-LIKE PHOSPHOESTERASE DOMAIN-CONTAINING PROTEIN"/>
    <property type="match status" value="1"/>
</dbReference>
<feature type="chain" id="PRO_5011878984" evidence="1">
    <location>
        <begin position="16"/>
        <end position="348"/>
    </location>
</feature>
<proteinExistence type="predicted"/>
<dbReference type="Gene3D" id="3.60.21.10">
    <property type="match status" value="1"/>
</dbReference>
<evidence type="ECO:0000259" key="2">
    <source>
        <dbReference type="Pfam" id="PF00149"/>
    </source>
</evidence>
<evidence type="ECO:0000313" key="3">
    <source>
        <dbReference type="EMBL" id="OAO13095.1"/>
    </source>
</evidence>